<name>A0ABP0C0W9_9PEZI</name>
<evidence type="ECO:0000313" key="2">
    <source>
        <dbReference type="EMBL" id="CAK7225654.1"/>
    </source>
</evidence>
<feature type="compositionally biased region" description="Low complexity" evidence="1">
    <location>
        <begin position="810"/>
        <end position="835"/>
    </location>
</feature>
<feature type="compositionally biased region" description="Basic and acidic residues" evidence="1">
    <location>
        <begin position="703"/>
        <end position="726"/>
    </location>
</feature>
<dbReference type="InterPro" id="IPR022190">
    <property type="entry name" value="DUF3716"/>
</dbReference>
<dbReference type="Pfam" id="PF12511">
    <property type="entry name" value="DUF3716"/>
    <property type="match status" value="1"/>
</dbReference>
<reference evidence="2 3" key="1">
    <citation type="submission" date="2024-01" db="EMBL/GenBank/DDBJ databases">
        <authorList>
            <person name="Allen C."/>
            <person name="Tagirdzhanova G."/>
        </authorList>
    </citation>
    <scope>NUCLEOTIDE SEQUENCE [LARGE SCALE GENOMIC DNA]</scope>
</reference>
<evidence type="ECO:0000313" key="3">
    <source>
        <dbReference type="Proteomes" id="UP001642405"/>
    </source>
</evidence>
<feature type="compositionally biased region" description="Low complexity" evidence="1">
    <location>
        <begin position="738"/>
        <end position="755"/>
    </location>
</feature>
<organism evidence="2 3">
    <name type="scientific">Sporothrix curviconia</name>
    <dbReference type="NCBI Taxonomy" id="1260050"/>
    <lineage>
        <taxon>Eukaryota</taxon>
        <taxon>Fungi</taxon>
        <taxon>Dikarya</taxon>
        <taxon>Ascomycota</taxon>
        <taxon>Pezizomycotina</taxon>
        <taxon>Sordariomycetes</taxon>
        <taxon>Sordariomycetidae</taxon>
        <taxon>Ophiostomatales</taxon>
        <taxon>Ophiostomataceae</taxon>
        <taxon>Sporothrix</taxon>
    </lineage>
</organism>
<gene>
    <name evidence="2" type="ORF">SCUCBS95973_005935</name>
</gene>
<feature type="region of interest" description="Disordered" evidence="1">
    <location>
        <begin position="164"/>
        <end position="268"/>
    </location>
</feature>
<dbReference type="Proteomes" id="UP001642405">
    <property type="component" value="Unassembled WGS sequence"/>
</dbReference>
<feature type="region of interest" description="Disordered" evidence="1">
    <location>
        <begin position="34"/>
        <end position="59"/>
    </location>
</feature>
<feature type="compositionally biased region" description="Low complexity" evidence="1">
    <location>
        <begin position="412"/>
        <end position="425"/>
    </location>
</feature>
<feature type="region of interest" description="Disordered" evidence="1">
    <location>
        <begin position="686"/>
        <end position="856"/>
    </location>
</feature>
<feature type="compositionally biased region" description="Low complexity" evidence="1">
    <location>
        <begin position="778"/>
        <end position="793"/>
    </location>
</feature>
<accession>A0ABP0C0W9</accession>
<comment type="caution">
    <text evidence="2">The sequence shown here is derived from an EMBL/GenBank/DDBJ whole genome shotgun (WGS) entry which is preliminary data.</text>
</comment>
<dbReference type="EMBL" id="CAWUHB010000034">
    <property type="protein sequence ID" value="CAK7225654.1"/>
    <property type="molecule type" value="Genomic_DNA"/>
</dbReference>
<keyword evidence="3" id="KW-1185">Reference proteome</keyword>
<proteinExistence type="predicted"/>
<evidence type="ECO:0000256" key="1">
    <source>
        <dbReference type="SAM" id="MobiDB-lite"/>
    </source>
</evidence>
<feature type="compositionally biased region" description="Low complexity" evidence="1">
    <location>
        <begin position="244"/>
        <end position="260"/>
    </location>
</feature>
<sequence length="1022" mass="110904">MSNGVVPNGTASHAAGGDNAGAALGPAVNGGVGSGTGTGTGLGPNISIQPPSLPQDEDEDYDWDVVEENWLHQIATARATEDRDMVQEYDAEESILHAELDDAICEHNRLTEMLLQARVLVDEKKADIEWLVDEFKRRRKAVEDRRAADDFRVRAWINKGRKLVDARNRRGTQPEEEQQPPNGGPVSADGVRQDGPLPFLRSRHGTSTPTNGTAASSANGLGLSPTNAHHRHAFGFGAGSPSRTTTTTTTTAAAAAAQAAPDASTRTMTNGRHAPAYPHGPPISGDHVSVVNTDGDVVGIVTRIRAENHWVHALLDRTVVRPVEVRPGRKFTQAHLDAIYGGHDQKRSKWLSFMIQATGELQDRACQTCARGQGLFSLCIIVGGPDFPRCGNCEWNKQGCHGAVGSIANGLPGTSSASAPTTSSSKQKKKQSSNPQADQLHGLADQPGSTAGTPLQKTAQAEIANGSPTFGSPMAIDKQSQSPFTRLQAEPFVVRELSPPLGGGEAGEITLAMIASKDDGMIFLEPDLMYGVPLRKISPDHAYWEPSWKPIEGTVQTKLEEWTDKLARLKSLPETSLSEKERTAVFQAGRQVNRGKATMRYLENCDFHPYQLVAKKWITPSLTHYDTLFRMVATLDELAKFRLDVTPLQWLRQRLYELYCEKKSAFKLDRAIAKLYHDPKLAHLRSKNGFGNIGRPSAASKPRHSEAHHVVDSERRAANEKRKEAPNGDAGTPSKRSTAAAAGATAGTTAAADTAVNKQTNNKEEGSAAARPAKKPTSRSAGTARAGTTTATTNPRSRKRAFSKSRDTKAQSVAASGASGASATSASPNTSRAASHVTDGAPATAEDSDLEHSGYTTTDSLTLDTVVKKDWRVHQVKTKNLATNPQTTQYWHWVDRKQAYRSRPGGRRAFDPMFEHQVLKETEPVTSWGVFADPVDFHLRLRELTEVAFAPGTCIVVIGTREVEGIDGRGNVLAEFKRERTKRRFLSFLQKKGVPLRRTERHVIEDEWNGITAEVMAGNESD</sequence>
<protein>
    <submittedName>
        <fullName evidence="2">Uncharacterized protein</fullName>
    </submittedName>
</protein>
<feature type="compositionally biased region" description="Polar residues" evidence="1">
    <location>
        <begin position="205"/>
        <end position="227"/>
    </location>
</feature>
<feature type="region of interest" description="Disordered" evidence="1">
    <location>
        <begin position="411"/>
        <end position="453"/>
    </location>
</feature>